<gene>
    <name evidence="1" type="ORF">RNAN_1038</name>
</gene>
<dbReference type="AlphaFoldDB" id="I1DVI9"/>
<dbReference type="EMBL" id="BAFK01000004">
    <property type="protein sequence ID" value="GAB58067.1"/>
    <property type="molecule type" value="Genomic_DNA"/>
</dbReference>
<dbReference type="STRING" id="562729.RNAN_1038"/>
<comment type="caution">
    <text evidence="1">The sequence shown here is derived from an EMBL/GenBank/DDBJ whole genome shotgun (WGS) entry which is preliminary data.</text>
</comment>
<sequence>MQKLFYDGSCRLCRREIKGLVKKASAYWAAKRSHCSNGDCAV</sequence>
<keyword evidence="2" id="KW-1185">Reference proteome</keyword>
<name>I1DVI9_9GAMM</name>
<dbReference type="Proteomes" id="UP000004374">
    <property type="component" value="Unassembled WGS sequence"/>
</dbReference>
<protein>
    <recommendedName>
        <fullName evidence="3">DUF393 domain-containing protein</fullName>
    </recommendedName>
</protein>
<reference evidence="1 2" key="1">
    <citation type="journal article" date="2012" name="J. Bacteriol.">
        <title>Genome Sequence of the Protease-Producing Bacterium Rheinheimera nanhaiensis E407-8T, Isolated from Deep-Sea Sediment of the South China Sea.</title>
        <authorList>
            <person name="Zhang X.-Y."/>
            <person name="Zhang Y.-J."/>
            <person name="Qin Q.-L."/>
            <person name="Xie B.-B."/>
            <person name="Chen X.-L."/>
            <person name="Zhou B.-C."/>
            <person name="Zhang Y.-Z."/>
        </authorList>
    </citation>
    <scope>NUCLEOTIDE SEQUENCE [LARGE SCALE GENOMIC DNA]</scope>
    <source>
        <strain evidence="1 2">E407-8</strain>
    </source>
</reference>
<evidence type="ECO:0000313" key="1">
    <source>
        <dbReference type="EMBL" id="GAB58067.1"/>
    </source>
</evidence>
<proteinExistence type="predicted"/>
<evidence type="ECO:0000313" key="2">
    <source>
        <dbReference type="Proteomes" id="UP000004374"/>
    </source>
</evidence>
<dbReference type="RefSeq" id="WP_008219409.1">
    <property type="nucleotide sequence ID" value="NZ_BAFK01000004.1"/>
</dbReference>
<evidence type="ECO:0008006" key="3">
    <source>
        <dbReference type="Google" id="ProtNLM"/>
    </source>
</evidence>
<organism evidence="1 2">
    <name type="scientific">Rheinheimera nanhaiensis E407-8</name>
    <dbReference type="NCBI Taxonomy" id="562729"/>
    <lineage>
        <taxon>Bacteria</taxon>
        <taxon>Pseudomonadati</taxon>
        <taxon>Pseudomonadota</taxon>
        <taxon>Gammaproteobacteria</taxon>
        <taxon>Chromatiales</taxon>
        <taxon>Chromatiaceae</taxon>
        <taxon>Rheinheimera</taxon>
    </lineage>
</organism>
<accession>I1DVI9</accession>